<evidence type="ECO:0000313" key="2">
    <source>
        <dbReference type="EMBL" id="GEC86282.1"/>
    </source>
</evidence>
<dbReference type="EMBL" id="BJNT01000012">
    <property type="protein sequence ID" value="GEC86282.1"/>
    <property type="molecule type" value="Genomic_DNA"/>
</dbReference>
<feature type="region of interest" description="Disordered" evidence="1">
    <location>
        <begin position="97"/>
        <end position="121"/>
    </location>
</feature>
<accession>A0A4Y4C374</accession>
<evidence type="ECO:0000256" key="1">
    <source>
        <dbReference type="SAM" id="MobiDB-lite"/>
    </source>
</evidence>
<dbReference type="AlphaFoldDB" id="A0A4Y4C374"/>
<evidence type="ECO:0000313" key="3">
    <source>
        <dbReference type="Proteomes" id="UP000319986"/>
    </source>
</evidence>
<gene>
    <name evidence="2" type="ORF">CVA01_15960</name>
</gene>
<dbReference type="Proteomes" id="UP000319986">
    <property type="component" value="Unassembled WGS sequence"/>
</dbReference>
<name>A0A4Y4C374_9CORY</name>
<feature type="compositionally biased region" description="Basic residues" evidence="1">
    <location>
        <begin position="107"/>
        <end position="120"/>
    </location>
</feature>
<reference evidence="2 3" key="1">
    <citation type="submission" date="2019-06" db="EMBL/GenBank/DDBJ databases">
        <title>Whole genome shotgun sequence of Corynebacterium variabile NBRC 15286.</title>
        <authorList>
            <person name="Hosoyama A."/>
            <person name="Uohara A."/>
            <person name="Ohji S."/>
            <person name="Ichikawa N."/>
        </authorList>
    </citation>
    <scope>NUCLEOTIDE SEQUENCE [LARGE SCALE GENOMIC DNA]</scope>
    <source>
        <strain evidence="2 3">NBRC 15286</strain>
    </source>
</reference>
<protein>
    <submittedName>
        <fullName evidence="2">Uncharacterized protein</fullName>
    </submittedName>
</protein>
<sequence length="264" mass="28941">MVERLMPDFGLDALPLAITSPGRRWPGPGPGEMVPSGLVPGAPPHVRGLTNFCHALPLVPGDVVETVPLDSEEGRSEAEYTLTWMVAGMPGQDRAEKKAQQNAQRNKGMRRGKKAKKARRNQGWEDFANSNVYAPVVLTHVRTLIPGVLAIIDGCAEQSRREIAGPGISGQLIPYGNAADRDDGILEDWWVDVESVFAAAGCDLLDTDGDRLFAFWGWRDCGDVVKDACLAAGLPEEHTRILDYDDRVREVGRYLELDLVEQAR</sequence>
<proteinExistence type="predicted"/>
<organism evidence="2 3">
    <name type="scientific">Corynebacterium variabile</name>
    <dbReference type="NCBI Taxonomy" id="1727"/>
    <lineage>
        <taxon>Bacteria</taxon>
        <taxon>Bacillati</taxon>
        <taxon>Actinomycetota</taxon>
        <taxon>Actinomycetes</taxon>
        <taxon>Mycobacteriales</taxon>
        <taxon>Corynebacteriaceae</taxon>
        <taxon>Corynebacterium</taxon>
    </lineage>
</organism>
<comment type="caution">
    <text evidence="2">The sequence shown here is derived from an EMBL/GenBank/DDBJ whole genome shotgun (WGS) entry which is preliminary data.</text>
</comment>